<dbReference type="EMBL" id="JAMWYK010000008">
    <property type="protein sequence ID" value="MCO0832606.1"/>
    <property type="molecule type" value="Genomic_DNA"/>
</dbReference>
<keyword evidence="1" id="KW-1133">Transmembrane helix</keyword>
<keyword evidence="1" id="KW-0472">Membrane</keyword>
<evidence type="ECO:0000313" key="2">
    <source>
        <dbReference type="EMBL" id="MCO0832606.1"/>
    </source>
</evidence>
<keyword evidence="1" id="KW-0812">Transmembrane</keyword>
<proteinExistence type="predicted"/>
<evidence type="ECO:0008006" key="4">
    <source>
        <dbReference type="Google" id="ProtNLM"/>
    </source>
</evidence>
<keyword evidence="3" id="KW-1185">Reference proteome</keyword>
<comment type="caution">
    <text evidence="2">The sequence shown here is derived from an EMBL/GenBank/DDBJ whole genome shotgun (WGS) entry which is preliminary data.</text>
</comment>
<accession>A0ABT0ZRI7</accession>
<feature type="transmembrane region" description="Helical" evidence="1">
    <location>
        <begin position="6"/>
        <end position="31"/>
    </location>
</feature>
<gene>
    <name evidence="2" type="ORF">NFX39_05880</name>
</gene>
<sequence>MTLEQILETALAVTTIAVSCCFIYSMIQFSLMDRKEAKMRRIRDEAFIEYCKLLLAKPRGEEE</sequence>
<reference evidence="2 3" key="1">
    <citation type="submission" date="2022-06" db="EMBL/GenBank/DDBJ databases">
        <title>Fructobacillus taiwanensis sp. nov., isolated from the honeybee.</title>
        <authorList>
            <person name="Chen Y.-S."/>
            <person name="Wang L.-T."/>
            <person name="Lee Y.-S."/>
            <person name="Chang Y.-C."/>
            <person name="Wu H.-C."/>
            <person name="Liao C.-Y."/>
            <person name="Chen W.-H."/>
            <person name="Deng J.-N."/>
            <person name="Wang Y.-H."/>
        </authorList>
    </citation>
    <scope>NUCLEOTIDE SEQUENCE [LARGE SCALE GENOMIC DNA]</scope>
    <source>
        <strain evidence="2 3">W13</strain>
    </source>
</reference>
<dbReference type="RefSeq" id="WP_252443932.1">
    <property type="nucleotide sequence ID" value="NZ_JAMWYK010000008.1"/>
</dbReference>
<evidence type="ECO:0000256" key="1">
    <source>
        <dbReference type="SAM" id="Phobius"/>
    </source>
</evidence>
<protein>
    <recommendedName>
        <fullName evidence="4">Phage protein</fullName>
    </recommendedName>
</protein>
<name>A0ABT0ZRI7_9LACO</name>
<evidence type="ECO:0000313" key="3">
    <source>
        <dbReference type="Proteomes" id="UP001523234"/>
    </source>
</evidence>
<organism evidence="2 3">
    <name type="scientific">Fructobacillus apis</name>
    <dbReference type="NCBI Taxonomy" id="2935017"/>
    <lineage>
        <taxon>Bacteria</taxon>
        <taxon>Bacillati</taxon>
        <taxon>Bacillota</taxon>
        <taxon>Bacilli</taxon>
        <taxon>Lactobacillales</taxon>
        <taxon>Lactobacillaceae</taxon>
        <taxon>Fructobacillus</taxon>
    </lineage>
</organism>
<dbReference type="Proteomes" id="UP001523234">
    <property type="component" value="Unassembled WGS sequence"/>
</dbReference>